<name>A0ABX8BEV8_9ACTN</name>
<sequence>MTDLFWPGDERAGDLFTERAWLSAMVAVEQAWADSLAGAGIAPAAADLSGLVGADDLPGLARAAEGGGNPVIALVRLLRERADGPGAAWVHRGLTSQDVVDTALVLCARDTVAQVRAELRRQAGHLAGLADAHRNTVMAGRTLTQHAVPTTFGLKAAGWLGGVLDAADALDRLRFPVQVGGAAGTLAAVVDLARARGAADPVAAATDLAAATARRLGLEPAPPWHTSRGTVTALGDALVACTDAWGRLAADVATLSRPEIAEVAEPAADGRGGSSTMPHKRNPVLSVLVRRAALAAPPLASTLHLASALAVDERPDGAWHAEWAALRTLARRTAVAASQTGELLAGLRVDADRMAATAEGAREGLAAEARAVAAFAGAGTEPAEGTAGAADALVDAVLVRADRFMETDT</sequence>
<dbReference type="InterPro" id="IPR022761">
    <property type="entry name" value="Fumarate_lyase_N"/>
</dbReference>
<evidence type="ECO:0000256" key="1">
    <source>
        <dbReference type="ARBA" id="ARBA00023239"/>
    </source>
</evidence>
<evidence type="ECO:0000256" key="2">
    <source>
        <dbReference type="ARBA" id="ARBA00034772"/>
    </source>
</evidence>
<dbReference type="EMBL" id="CP074133">
    <property type="protein sequence ID" value="QUX20681.1"/>
    <property type="molecule type" value="Genomic_DNA"/>
</dbReference>
<evidence type="ECO:0000313" key="4">
    <source>
        <dbReference type="EMBL" id="QUX20681.1"/>
    </source>
</evidence>
<dbReference type="PANTHER" id="PTHR43172">
    <property type="entry name" value="ADENYLOSUCCINATE LYASE"/>
    <property type="match status" value="1"/>
</dbReference>
<dbReference type="SUPFAM" id="SSF48557">
    <property type="entry name" value="L-aspartase-like"/>
    <property type="match status" value="1"/>
</dbReference>
<reference evidence="4 5" key="1">
    <citation type="submission" date="2021-05" db="EMBL/GenBank/DDBJ databases">
        <title>Direct Submission.</title>
        <authorList>
            <person name="Li K."/>
            <person name="Gao J."/>
        </authorList>
    </citation>
    <scope>NUCLEOTIDE SEQUENCE [LARGE SCALE GENOMIC DNA]</scope>
    <source>
        <strain evidence="4 5">Mg02</strain>
    </source>
</reference>
<dbReference type="InterPro" id="IPR000362">
    <property type="entry name" value="Fumarate_lyase_fam"/>
</dbReference>
<accession>A0ABX8BEV8</accession>
<keyword evidence="5" id="KW-1185">Reference proteome</keyword>
<dbReference type="Gene3D" id="1.20.200.10">
    <property type="entry name" value="Fumarase/aspartase (Central domain)"/>
    <property type="match status" value="1"/>
</dbReference>
<gene>
    <name evidence="4" type="ORF">KGD84_19540</name>
</gene>
<dbReference type="PANTHER" id="PTHR43172:SF2">
    <property type="entry name" value="ADENYLOSUCCINATE LYASE C-TERMINAL DOMAIN-CONTAINING PROTEIN"/>
    <property type="match status" value="1"/>
</dbReference>
<feature type="domain" description="Fumarate lyase N-terminal" evidence="3">
    <location>
        <begin position="88"/>
        <end position="292"/>
    </location>
</feature>
<evidence type="ECO:0000259" key="3">
    <source>
        <dbReference type="Pfam" id="PF00206"/>
    </source>
</evidence>
<dbReference type="InterPro" id="IPR020557">
    <property type="entry name" value="Fumarate_lyase_CS"/>
</dbReference>
<protein>
    <submittedName>
        <fullName evidence="4">3-carboxy-cis,cis-muconate cycloisomerase</fullName>
    </submittedName>
</protein>
<keyword evidence="1" id="KW-0456">Lyase</keyword>
<comment type="similarity">
    <text evidence="2">Belongs to the class-II fumarase/aspartase family.</text>
</comment>
<dbReference type="InterPro" id="IPR008948">
    <property type="entry name" value="L-Aspartase-like"/>
</dbReference>
<organism evidence="4 5">
    <name type="scientific">Nocardiopsis changdeensis</name>
    <dbReference type="NCBI Taxonomy" id="2831969"/>
    <lineage>
        <taxon>Bacteria</taxon>
        <taxon>Bacillati</taxon>
        <taxon>Actinomycetota</taxon>
        <taxon>Actinomycetes</taxon>
        <taxon>Streptosporangiales</taxon>
        <taxon>Nocardiopsidaceae</taxon>
        <taxon>Nocardiopsis</taxon>
    </lineage>
</organism>
<evidence type="ECO:0000313" key="5">
    <source>
        <dbReference type="Proteomes" id="UP000676079"/>
    </source>
</evidence>
<dbReference type="Pfam" id="PF00206">
    <property type="entry name" value="Lyase_1"/>
    <property type="match status" value="1"/>
</dbReference>
<dbReference type="RefSeq" id="WP_220561878.1">
    <property type="nucleotide sequence ID" value="NZ_CP074133.1"/>
</dbReference>
<proteinExistence type="inferred from homology"/>
<dbReference type="PROSITE" id="PS00163">
    <property type="entry name" value="FUMARATE_LYASES"/>
    <property type="match status" value="1"/>
</dbReference>
<dbReference type="PRINTS" id="PR00145">
    <property type="entry name" value="ARGSUCLYASE"/>
</dbReference>
<dbReference type="PRINTS" id="PR00149">
    <property type="entry name" value="FUMRATELYASE"/>
</dbReference>
<dbReference type="Proteomes" id="UP000676079">
    <property type="component" value="Chromosome"/>
</dbReference>